<dbReference type="EMBL" id="CADCXU010005801">
    <property type="protein sequence ID" value="CAA9997440.1"/>
    <property type="molecule type" value="Genomic_DNA"/>
</dbReference>
<protein>
    <submittedName>
        <fullName evidence="1">Uncharacterized protein</fullName>
    </submittedName>
</protein>
<name>A0A6H5G5C3_9HEMI</name>
<reference evidence="1 2" key="1">
    <citation type="submission" date="2020-02" db="EMBL/GenBank/DDBJ databases">
        <authorList>
            <person name="Ferguson B K."/>
        </authorList>
    </citation>
    <scope>NUCLEOTIDE SEQUENCE [LARGE SCALE GENOMIC DNA]</scope>
</reference>
<proteinExistence type="predicted"/>
<keyword evidence="2" id="KW-1185">Reference proteome</keyword>
<dbReference type="AlphaFoldDB" id="A0A6H5G5C3"/>
<organism evidence="1 2">
    <name type="scientific">Nesidiocoris tenuis</name>
    <dbReference type="NCBI Taxonomy" id="355587"/>
    <lineage>
        <taxon>Eukaryota</taxon>
        <taxon>Metazoa</taxon>
        <taxon>Ecdysozoa</taxon>
        <taxon>Arthropoda</taxon>
        <taxon>Hexapoda</taxon>
        <taxon>Insecta</taxon>
        <taxon>Pterygota</taxon>
        <taxon>Neoptera</taxon>
        <taxon>Paraneoptera</taxon>
        <taxon>Hemiptera</taxon>
        <taxon>Heteroptera</taxon>
        <taxon>Panheteroptera</taxon>
        <taxon>Cimicomorpha</taxon>
        <taxon>Miridae</taxon>
        <taxon>Dicyphina</taxon>
        <taxon>Nesidiocoris</taxon>
    </lineage>
</organism>
<evidence type="ECO:0000313" key="2">
    <source>
        <dbReference type="Proteomes" id="UP000479000"/>
    </source>
</evidence>
<sequence length="68" mass="7696">MRGVPSNFSFQFDHSKRHGIVQLGSRAVTRILQISLTQNITHAVELRLPIVYACDSDVIRACAIRPYK</sequence>
<feature type="non-terminal residue" evidence="1">
    <location>
        <position position="68"/>
    </location>
</feature>
<dbReference type="Proteomes" id="UP000479000">
    <property type="component" value="Unassembled WGS sequence"/>
</dbReference>
<accession>A0A6H5G5C3</accession>
<evidence type="ECO:0000313" key="1">
    <source>
        <dbReference type="EMBL" id="CAA9997440.1"/>
    </source>
</evidence>
<gene>
    <name evidence="1" type="ORF">NTEN_LOCUS3742</name>
</gene>